<reference evidence="2" key="1">
    <citation type="submission" date="2022-08" db="EMBL/GenBank/DDBJ databases">
        <authorList>
            <person name="Wang H."/>
        </authorList>
    </citation>
    <scope>NUCLEOTIDE SEQUENCE</scope>
    <source>
        <strain evidence="2">PS10</strain>
    </source>
</reference>
<proteinExistence type="predicted"/>
<dbReference type="InterPro" id="IPR011990">
    <property type="entry name" value="TPR-like_helical_dom_sf"/>
</dbReference>
<sequence length="408" mass="46756">MYRCKFALILALLFTFLDAKNSLDFEILKAQSLVQNRDFKGAISAYEMLYKSTKKPIFLKEAIKIAFDSNDSKFTKLMAKTKGIILENDPEIIRLNAMILIAKNDFKSAKELVENLAKTDKSDRNFAVLGAIGMFSGDKKEAFLNYQKAYDLSQNADYLVKMILSDKDNEKLIPTLEKYADTNGCEMKFCQELLRLYAQKNDHKNMAKTFTRIYENSQDRLDLERGLGVLIYAKDKDGVDEFLKKHDFSNETKIDAYSAVGDTKRGEVVANEIYKSTNDPKFLAMSAIFEYENALPNVSENTLKSVVAKFEKSAINTQKPLFLNYYGYLLIDHDIDYKKGIKLVQEALKTEPNSPFYLDSLAWGYFKIKECQKAKEIMDKALGFDELKNTDEAKIHTQKIDECLKGKR</sequence>
<dbReference type="EMBL" id="JANURM010000008">
    <property type="protein sequence ID" value="MDL0089160.1"/>
    <property type="molecule type" value="Genomic_DNA"/>
</dbReference>
<dbReference type="Proteomes" id="UP001173801">
    <property type="component" value="Unassembled WGS sequence"/>
</dbReference>
<keyword evidence="3" id="KW-1185">Reference proteome</keyword>
<comment type="caution">
    <text evidence="2">The sequence shown here is derived from an EMBL/GenBank/DDBJ whole genome shotgun (WGS) entry which is preliminary data.</text>
</comment>
<gene>
    <name evidence="2" type="ORF">NYG85_07265</name>
</gene>
<organism evidence="2 3">
    <name type="scientific">Campylobacter gastrosuis</name>
    <dbReference type="NCBI Taxonomy" id="2974576"/>
    <lineage>
        <taxon>Bacteria</taxon>
        <taxon>Pseudomonadati</taxon>
        <taxon>Campylobacterota</taxon>
        <taxon>Epsilonproteobacteria</taxon>
        <taxon>Campylobacterales</taxon>
        <taxon>Campylobacteraceae</taxon>
        <taxon>Campylobacter</taxon>
    </lineage>
</organism>
<dbReference type="SUPFAM" id="SSF81901">
    <property type="entry name" value="HCP-like"/>
    <property type="match status" value="1"/>
</dbReference>
<evidence type="ECO:0000313" key="2">
    <source>
        <dbReference type="EMBL" id="MDL0089160.1"/>
    </source>
</evidence>
<protein>
    <recommendedName>
        <fullName evidence="4">ATP-dependent nuclease subunit B</fullName>
    </recommendedName>
</protein>
<dbReference type="SUPFAM" id="SSF48452">
    <property type="entry name" value="TPR-like"/>
    <property type="match status" value="1"/>
</dbReference>
<evidence type="ECO:0000313" key="3">
    <source>
        <dbReference type="Proteomes" id="UP001173801"/>
    </source>
</evidence>
<evidence type="ECO:0008006" key="4">
    <source>
        <dbReference type="Google" id="ProtNLM"/>
    </source>
</evidence>
<reference evidence="2" key="2">
    <citation type="journal article" date="2023" name="Microorganisms">
        <title>Isolation and Genomic Characteristics of Cat-Borne Campylobacter felis sp. nov. and Sheep-Borne Campylobacter ovis sp. nov.</title>
        <authorList>
            <person name="Wang H."/>
            <person name="Li Y."/>
            <person name="Gu Y."/>
            <person name="Zhou G."/>
            <person name="Chen X."/>
            <person name="Zhang X."/>
            <person name="Shao Z."/>
            <person name="Zhang J."/>
            <person name="Zhang M."/>
        </authorList>
    </citation>
    <scope>NUCLEOTIDE SEQUENCE</scope>
    <source>
        <strain evidence="2">PS10</strain>
    </source>
</reference>
<dbReference type="Gene3D" id="1.25.40.10">
    <property type="entry name" value="Tetratricopeptide repeat domain"/>
    <property type="match status" value="1"/>
</dbReference>
<accession>A0ABT7HQH4</accession>
<feature type="signal peptide" evidence="1">
    <location>
        <begin position="1"/>
        <end position="19"/>
    </location>
</feature>
<name>A0ABT7HQH4_9BACT</name>
<feature type="chain" id="PRO_5047413313" description="ATP-dependent nuclease subunit B" evidence="1">
    <location>
        <begin position="20"/>
        <end position="408"/>
    </location>
</feature>
<evidence type="ECO:0000256" key="1">
    <source>
        <dbReference type="SAM" id="SignalP"/>
    </source>
</evidence>
<keyword evidence="1" id="KW-0732">Signal</keyword>
<dbReference type="RefSeq" id="WP_284937816.1">
    <property type="nucleotide sequence ID" value="NZ_JANURM010000008.1"/>
</dbReference>